<dbReference type="GO" id="GO:0007165">
    <property type="term" value="P:signal transduction"/>
    <property type="evidence" value="ECO:0007669"/>
    <property type="project" value="UniProtKB-KW"/>
</dbReference>
<dbReference type="SUPFAM" id="SSF58104">
    <property type="entry name" value="Methyl-accepting chemotaxis protein (MCP) signaling domain"/>
    <property type="match status" value="1"/>
</dbReference>
<keyword evidence="4" id="KW-0807">Transducer</keyword>
<comment type="subcellular location">
    <subcellularLocation>
        <location evidence="1">Membrane</location>
    </subcellularLocation>
</comment>
<feature type="transmembrane region" description="Helical" evidence="5">
    <location>
        <begin position="12"/>
        <end position="34"/>
    </location>
</feature>
<dbReference type="PANTHER" id="PTHR43531">
    <property type="entry name" value="PROTEIN ICFG"/>
    <property type="match status" value="1"/>
</dbReference>
<dbReference type="InterPro" id="IPR003660">
    <property type="entry name" value="HAMP_dom"/>
</dbReference>
<dbReference type="InterPro" id="IPR051310">
    <property type="entry name" value="MCP_chemotaxis"/>
</dbReference>
<keyword evidence="9" id="KW-1185">Reference proteome</keyword>
<dbReference type="GO" id="GO:0006935">
    <property type="term" value="P:chemotaxis"/>
    <property type="evidence" value="ECO:0007669"/>
    <property type="project" value="TreeGrafter"/>
</dbReference>
<dbReference type="PROSITE" id="PS50111">
    <property type="entry name" value="CHEMOTAXIS_TRANSDUC_2"/>
    <property type="match status" value="1"/>
</dbReference>
<dbReference type="InterPro" id="IPR004089">
    <property type="entry name" value="MCPsignal_dom"/>
</dbReference>
<evidence type="ECO:0000256" key="5">
    <source>
        <dbReference type="SAM" id="Phobius"/>
    </source>
</evidence>
<dbReference type="GO" id="GO:0005886">
    <property type="term" value="C:plasma membrane"/>
    <property type="evidence" value="ECO:0007669"/>
    <property type="project" value="TreeGrafter"/>
</dbReference>
<evidence type="ECO:0000256" key="3">
    <source>
        <dbReference type="ARBA" id="ARBA00029447"/>
    </source>
</evidence>
<dbReference type="RefSeq" id="WP_105747537.1">
    <property type="nucleotide sequence ID" value="NZ_PVLQ01000015.1"/>
</dbReference>
<dbReference type="AlphaFoldDB" id="A0A2S9K757"/>
<evidence type="ECO:0000256" key="2">
    <source>
        <dbReference type="ARBA" id="ARBA00022481"/>
    </source>
</evidence>
<feature type="transmembrane region" description="Helical" evidence="5">
    <location>
        <begin position="188"/>
        <end position="206"/>
    </location>
</feature>
<dbReference type="FunFam" id="1.10.287.950:FF:000001">
    <property type="entry name" value="Methyl-accepting chemotaxis sensory transducer"/>
    <property type="match status" value="1"/>
</dbReference>
<dbReference type="Gene3D" id="1.10.287.950">
    <property type="entry name" value="Methyl-accepting chemotaxis protein"/>
    <property type="match status" value="1"/>
</dbReference>
<comment type="caution">
    <text evidence="8">The sequence shown here is derived from an EMBL/GenBank/DDBJ whole genome shotgun (WGS) entry which is preliminary data.</text>
</comment>
<evidence type="ECO:0000313" key="9">
    <source>
        <dbReference type="Proteomes" id="UP000238589"/>
    </source>
</evidence>
<dbReference type="Pfam" id="PF00672">
    <property type="entry name" value="HAMP"/>
    <property type="match status" value="1"/>
</dbReference>
<evidence type="ECO:0000259" key="7">
    <source>
        <dbReference type="PROSITE" id="PS50885"/>
    </source>
</evidence>
<comment type="similarity">
    <text evidence="3">Belongs to the methyl-accepting chemotaxis (MCP) protein family.</text>
</comment>
<dbReference type="OrthoDB" id="2489132at2"/>
<feature type="domain" description="HAMP" evidence="7">
    <location>
        <begin position="208"/>
        <end position="260"/>
    </location>
</feature>
<keyword evidence="2" id="KW-0488">Methylation</keyword>
<dbReference type="PANTHER" id="PTHR43531:SF14">
    <property type="entry name" value="METHYL-ACCEPTING CHEMOTAXIS PROTEIN I-RELATED"/>
    <property type="match status" value="1"/>
</dbReference>
<evidence type="ECO:0000259" key="6">
    <source>
        <dbReference type="PROSITE" id="PS50111"/>
    </source>
</evidence>
<keyword evidence="5" id="KW-0812">Transmembrane</keyword>
<evidence type="ECO:0000313" key="8">
    <source>
        <dbReference type="EMBL" id="PRD66232.1"/>
    </source>
</evidence>
<keyword evidence="5" id="KW-0472">Membrane</keyword>
<dbReference type="PROSITE" id="PS50885">
    <property type="entry name" value="HAMP"/>
    <property type="match status" value="1"/>
</dbReference>
<feature type="domain" description="Methyl-accepting transducer" evidence="6">
    <location>
        <begin position="265"/>
        <end position="494"/>
    </location>
</feature>
<dbReference type="EMBL" id="PVLQ01000015">
    <property type="protein sequence ID" value="PRD66232.1"/>
    <property type="molecule type" value="Genomic_DNA"/>
</dbReference>
<dbReference type="GO" id="GO:0004888">
    <property type="term" value="F:transmembrane signaling receptor activity"/>
    <property type="evidence" value="ECO:0007669"/>
    <property type="project" value="TreeGrafter"/>
</dbReference>
<reference evidence="8 9" key="1">
    <citation type="submission" date="2018-03" db="EMBL/GenBank/DDBJ databases">
        <title>Comparative genomics illustrates the genes involved in a hyperalkaliphilic mechanisms of Serpentinomonas isolated from highly-alkaline calcium-rich serpentinized springs.</title>
        <authorList>
            <person name="Suzuki S."/>
            <person name="Ishii S."/>
            <person name="Walworth N."/>
            <person name="Bird L."/>
            <person name="Kuenen J.G."/>
            <person name="Nealson K.H."/>
        </authorList>
    </citation>
    <scope>NUCLEOTIDE SEQUENCE [LARGE SCALE GENOMIC DNA]</scope>
    <source>
        <strain evidence="8 9">P1</strain>
    </source>
</reference>
<dbReference type="SMART" id="SM00283">
    <property type="entry name" value="MA"/>
    <property type="match status" value="1"/>
</dbReference>
<gene>
    <name evidence="8" type="ORF">C6P64_05205</name>
</gene>
<accession>A0A2S9K757</accession>
<dbReference type="Gene3D" id="3.30.450.290">
    <property type="match status" value="1"/>
</dbReference>
<dbReference type="CDD" id="cd11386">
    <property type="entry name" value="MCP_signal"/>
    <property type="match status" value="1"/>
</dbReference>
<dbReference type="SMART" id="SM00304">
    <property type="entry name" value="HAMP"/>
    <property type="match status" value="1"/>
</dbReference>
<dbReference type="Pfam" id="PF00015">
    <property type="entry name" value="MCPsignal"/>
    <property type="match status" value="1"/>
</dbReference>
<sequence>MHGAKYRIWVQLLLTIAAALVVVWSGVIVWQGYAYREAAIKQAEDYSLSMHSATMAGLTGMMVTGTVAQRDVFLDQVKQLGTIRDVRVLRGDSVIQTFGPGNDKDDRQPDAAEQWVLKNGQPLVQVETDAQGEYLRAIRPALAKPNYLGKNCMQCHLVPENTVLGVVGMKVSLEKVNAELADQRFKSILMAVITSIPVLMLIYPFIRRVVTQPLAQGVEVAKGIADGDLTQAIKVDSGNEIGELQQSLKDMNASLVRVVGQVRAGTDTIYQAASDIATGNADLSERTEAQAGALDQAAVSMRELTTIVNQNADSASQANQLVLAASEVAHRGGAVVSEVVDKMEAINAASSRIVDIIGVIDSIAFQTNILALNAAVEAARAGEQGRGFAVVASEVRSLAQRSASAAKEIKQLIDASVEQVGAGRALVHQAGSTMQDVEASIRQVTEIMGRIAMASAEQTTGIERVNGVMSEINDVTHQNAAMVEQASAAAKSLQDQAAHLEELVGVFKLSASAS</sequence>
<dbReference type="CDD" id="cd06225">
    <property type="entry name" value="HAMP"/>
    <property type="match status" value="1"/>
</dbReference>
<keyword evidence="5" id="KW-1133">Transmembrane helix</keyword>
<protein>
    <submittedName>
        <fullName evidence="8">Methyl-accepting chemotaxis protein</fullName>
    </submittedName>
</protein>
<name>A0A2S9K757_9BURK</name>
<evidence type="ECO:0000256" key="1">
    <source>
        <dbReference type="ARBA" id="ARBA00004370"/>
    </source>
</evidence>
<feature type="transmembrane region" description="Helical" evidence="5">
    <location>
        <begin position="46"/>
        <end position="68"/>
    </location>
</feature>
<organism evidence="8 9">
    <name type="scientific">Malikia granosa</name>
    <dbReference type="NCBI Taxonomy" id="263067"/>
    <lineage>
        <taxon>Bacteria</taxon>
        <taxon>Pseudomonadati</taxon>
        <taxon>Pseudomonadota</taxon>
        <taxon>Betaproteobacteria</taxon>
        <taxon>Burkholderiales</taxon>
        <taxon>Comamonadaceae</taxon>
        <taxon>Malikia</taxon>
    </lineage>
</organism>
<proteinExistence type="inferred from homology"/>
<dbReference type="Proteomes" id="UP000238589">
    <property type="component" value="Unassembled WGS sequence"/>
</dbReference>
<evidence type="ECO:0000256" key="4">
    <source>
        <dbReference type="PROSITE-ProRule" id="PRU00284"/>
    </source>
</evidence>